<dbReference type="InterPro" id="IPR032710">
    <property type="entry name" value="NTF2-like_dom_sf"/>
</dbReference>
<accession>A0A6A6WZ68</accession>
<dbReference type="Proteomes" id="UP000799757">
    <property type="component" value="Unassembled WGS sequence"/>
</dbReference>
<dbReference type="EMBL" id="MU002151">
    <property type="protein sequence ID" value="KAF2789245.1"/>
    <property type="molecule type" value="Genomic_DNA"/>
</dbReference>
<dbReference type="OrthoDB" id="3758478at2759"/>
<evidence type="ECO:0008006" key="3">
    <source>
        <dbReference type="Google" id="ProtNLM"/>
    </source>
</evidence>
<sequence length="168" mass="18615">MSSLHATAASFLAAFDNLSASEHISLRAPTCSHIFAPASLNPPPPKTNTAFAEHVTKLGAIIKHFPVTAKEIHVNEAGRQITIWATGVPEFREEVKGKKIDGEEGGWEYMGEYIFVLDVDEDGKIKRILEFLDSKNTMRLLEMVKKARENLAATSTTDTKEEKKEIGF</sequence>
<proteinExistence type="predicted"/>
<evidence type="ECO:0000313" key="2">
    <source>
        <dbReference type="Proteomes" id="UP000799757"/>
    </source>
</evidence>
<gene>
    <name evidence="1" type="ORF">K505DRAFT_328361</name>
</gene>
<reference evidence="1" key="1">
    <citation type="journal article" date="2020" name="Stud. Mycol.">
        <title>101 Dothideomycetes genomes: a test case for predicting lifestyles and emergence of pathogens.</title>
        <authorList>
            <person name="Haridas S."/>
            <person name="Albert R."/>
            <person name="Binder M."/>
            <person name="Bloem J."/>
            <person name="Labutti K."/>
            <person name="Salamov A."/>
            <person name="Andreopoulos B."/>
            <person name="Baker S."/>
            <person name="Barry K."/>
            <person name="Bills G."/>
            <person name="Bluhm B."/>
            <person name="Cannon C."/>
            <person name="Castanera R."/>
            <person name="Culley D."/>
            <person name="Daum C."/>
            <person name="Ezra D."/>
            <person name="Gonzalez J."/>
            <person name="Henrissat B."/>
            <person name="Kuo A."/>
            <person name="Liang C."/>
            <person name="Lipzen A."/>
            <person name="Lutzoni F."/>
            <person name="Magnuson J."/>
            <person name="Mondo S."/>
            <person name="Nolan M."/>
            <person name="Ohm R."/>
            <person name="Pangilinan J."/>
            <person name="Park H.-J."/>
            <person name="Ramirez L."/>
            <person name="Alfaro M."/>
            <person name="Sun H."/>
            <person name="Tritt A."/>
            <person name="Yoshinaga Y."/>
            <person name="Zwiers L.-H."/>
            <person name="Turgeon B."/>
            <person name="Goodwin S."/>
            <person name="Spatafora J."/>
            <person name="Crous P."/>
            <person name="Grigoriev I."/>
        </authorList>
    </citation>
    <scope>NUCLEOTIDE SEQUENCE</scope>
    <source>
        <strain evidence="1">CBS 109.77</strain>
    </source>
</reference>
<organism evidence="1 2">
    <name type="scientific">Melanomma pulvis-pyrius CBS 109.77</name>
    <dbReference type="NCBI Taxonomy" id="1314802"/>
    <lineage>
        <taxon>Eukaryota</taxon>
        <taxon>Fungi</taxon>
        <taxon>Dikarya</taxon>
        <taxon>Ascomycota</taxon>
        <taxon>Pezizomycotina</taxon>
        <taxon>Dothideomycetes</taxon>
        <taxon>Pleosporomycetidae</taxon>
        <taxon>Pleosporales</taxon>
        <taxon>Melanommataceae</taxon>
        <taxon>Melanomma</taxon>
    </lineage>
</organism>
<evidence type="ECO:0000313" key="1">
    <source>
        <dbReference type="EMBL" id="KAF2789245.1"/>
    </source>
</evidence>
<dbReference type="Gene3D" id="3.10.450.50">
    <property type="match status" value="1"/>
</dbReference>
<dbReference type="SUPFAM" id="SSF54427">
    <property type="entry name" value="NTF2-like"/>
    <property type="match status" value="1"/>
</dbReference>
<dbReference type="AlphaFoldDB" id="A0A6A6WZ68"/>
<keyword evidence="2" id="KW-1185">Reference proteome</keyword>
<name>A0A6A6WZ68_9PLEO</name>
<protein>
    <recommendedName>
        <fullName evidence="3">SnoaL-like domain-containing protein</fullName>
    </recommendedName>
</protein>